<protein>
    <submittedName>
        <fullName evidence="1">Uncharacterized protein</fullName>
    </submittedName>
</protein>
<comment type="caution">
    <text evidence="1">The sequence shown here is derived from an EMBL/GenBank/DDBJ whole genome shotgun (WGS) entry which is preliminary data.</text>
</comment>
<accession>A0ABQ8STD9</accession>
<dbReference type="Proteomes" id="UP001148838">
    <property type="component" value="Unassembled WGS sequence"/>
</dbReference>
<gene>
    <name evidence="1" type="ORF">ANN_17600</name>
</gene>
<keyword evidence="2" id="KW-1185">Reference proteome</keyword>
<dbReference type="EMBL" id="JAJSOF020000021">
    <property type="protein sequence ID" value="KAJ4437456.1"/>
    <property type="molecule type" value="Genomic_DNA"/>
</dbReference>
<sequence length="182" mass="21766">MRIVLQEIKEGRIDEALSKLEEHIKQAIVRKEQKKRTAKPWFNQECYKARKAALTALHRARHTQTQEDLRNYNKTRSYKQRLEKRKNSYQVEEEKKLIKQAEQKWYKAAIPKQPYFPRDISLETWENHFKNVLQVMETRPDSTDREEATKLTHAFSIEEVREQITSSRNKKACGQTEFSTSI</sequence>
<organism evidence="1 2">
    <name type="scientific">Periplaneta americana</name>
    <name type="common">American cockroach</name>
    <name type="synonym">Blatta americana</name>
    <dbReference type="NCBI Taxonomy" id="6978"/>
    <lineage>
        <taxon>Eukaryota</taxon>
        <taxon>Metazoa</taxon>
        <taxon>Ecdysozoa</taxon>
        <taxon>Arthropoda</taxon>
        <taxon>Hexapoda</taxon>
        <taxon>Insecta</taxon>
        <taxon>Pterygota</taxon>
        <taxon>Neoptera</taxon>
        <taxon>Polyneoptera</taxon>
        <taxon>Dictyoptera</taxon>
        <taxon>Blattodea</taxon>
        <taxon>Blattoidea</taxon>
        <taxon>Blattidae</taxon>
        <taxon>Blattinae</taxon>
        <taxon>Periplaneta</taxon>
    </lineage>
</organism>
<name>A0ABQ8STD9_PERAM</name>
<evidence type="ECO:0000313" key="2">
    <source>
        <dbReference type="Proteomes" id="UP001148838"/>
    </source>
</evidence>
<proteinExistence type="predicted"/>
<reference evidence="1 2" key="1">
    <citation type="journal article" date="2022" name="Allergy">
        <title>Genome assembly and annotation of Periplaneta americana reveal a comprehensive cockroach allergen profile.</title>
        <authorList>
            <person name="Wang L."/>
            <person name="Xiong Q."/>
            <person name="Saelim N."/>
            <person name="Wang L."/>
            <person name="Nong W."/>
            <person name="Wan A.T."/>
            <person name="Shi M."/>
            <person name="Liu X."/>
            <person name="Cao Q."/>
            <person name="Hui J.H.L."/>
            <person name="Sookrung N."/>
            <person name="Leung T.F."/>
            <person name="Tungtrongchitr A."/>
            <person name="Tsui S.K.W."/>
        </authorList>
    </citation>
    <scope>NUCLEOTIDE SEQUENCE [LARGE SCALE GENOMIC DNA]</scope>
    <source>
        <strain evidence="1">PWHHKU_190912</strain>
    </source>
</reference>
<evidence type="ECO:0000313" key="1">
    <source>
        <dbReference type="EMBL" id="KAJ4437456.1"/>
    </source>
</evidence>